<organism evidence="1 2">
    <name type="scientific">Geranomyces variabilis</name>
    <dbReference type="NCBI Taxonomy" id="109894"/>
    <lineage>
        <taxon>Eukaryota</taxon>
        <taxon>Fungi</taxon>
        <taxon>Fungi incertae sedis</taxon>
        <taxon>Chytridiomycota</taxon>
        <taxon>Chytridiomycota incertae sedis</taxon>
        <taxon>Chytridiomycetes</taxon>
        <taxon>Spizellomycetales</taxon>
        <taxon>Powellomycetaceae</taxon>
        <taxon>Geranomyces</taxon>
    </lineage>
</organism>
<comment type="caution">
    <text evidence="1">The sequence shown here is derived from an EMBL/GenBank/DDBJ whole genome shotgun (WGS) entry which is preliminary data.</text>
</comment>
<keyword evidence="2" id="KW-1185">Reference proteome</keyword>
<protein>
    <submittedName>
        <fullName evidence="1">Uncharacterized protein</fullName>
    </submittedName>
</protein>
<sequence>MSSRLARILSPRSPYPYLAAATIGLGWWTSIVLGSTNSQKAHSGIFKAVLYHVRHDAAAQALLGNDITYDPQRHPAVKGTVNMMKGNADIEFVAEGDHGAAVVRFRGRRGVDDWDSEVFTLTESKGGKVVDLH</sequence>
<evidence type="ECO:0000313" key="2">
    <source>
        <dbReference type="Proteomes" id="UP001212152"/>
    </source>
</evidence>
<dbReference type="EMBL" id="JADGJQ010000098">
    <property type="protein sequence ID" value="KAJ3170110.1"/>
    <property type="molecule type" value="Genomic_DNA"/>
</dbReference>
<dbReference type="Proteomes" id="UP001212152">
    <property type="component" value="Unassembled WGS sequence"/>
</dbReference>
<dbReference type="GO" id="GO:0005743">
    <property type="term" value="C:mitochondrial inner membrane"/>
    <property type="evidence" value="ECO:0007669"/>
    <property type="project" value="TreeGrafter"/>
</dbReference>
<dbReference type="AlphaFoldDB" id="A0AAD5TCD2"/>
<evidence type="ECO:0000313" key="1">
    <source>
        <dbReference type="EMBL" id="KAJ3170110.1"/>
    </source>
</evidence>
<dbReference type="InterPro" id="IPR014807">
    <property type="entry name" value="Coa1"/>
</dbReference>
<dbReference type="PANTHER" id="PTHR28523:SF1">
    <property type="entry name" value="CYTOCHROME C OXIDASE ASSEMBLY FACTOR 1"/>
    <property type="match status" value="1"/>
</dbReference>
<dbReference type="GO" id="GO:0033617">
    <property type="term" value="P:mitochondrial respiratory chain complex IV assembly"/>
    <property type="evidence" value="ECO:0007669"/>
    <property type="project" value="InterPro"/>
</dbReference>
<gene>
    <name evidence="1" type="ORF">HDU87_008827</name>
</gene>
<proteinExistence type="predicted"/>
<dbReference type="PANTHER" id="PTHR28523">
    <property type="entry name" value="CYTOCHROME C OXIDASE ASSEMBLY FACTOR 1"/>
    <property type="match status" value="1"/>
</dbReference>
<accession>A0AAD5TCD2</accession>
<name>A0AAD5TCD2_9FUNG</name>
<reference evidence="1" key="1">
    <citation type="submission" date="2020-05" db="EMBL/GenBank/DDBJ databases">
        <title>Phylogenomic resolution of chytrid fungi.</title>
        <authorList>
            <person name="Stajich J.E."/>
            <person name="Amses K."/>
            <person name="Simmons R."/>
            <person name="Seto K."/>
            <person name="Myers J."/>
            <person name="Bonds A."/>
            <person name="Quandt C.A."/>
            <person name="Barry K."/>
            <person name="Liu P."/>
            <person name="Grigoriev I."/>
            <person name="Longcore J.E."/>
            <person name="James T.Y."/>
        </authorList>
    </citation>
    <scope>NUCLEOTIDE SEQUENCE</scope>
    <source>
        <strain evidence="1">JEL0379</strain>
    </source>
</reference>
<dbReference type="Pfam" id="PF08695">
    <property type="entry name" value="Coa1"/>
    <property type="match status" value="1"/>
</dbReference>
<dbReference type="InterPro" id="IPR042432">
    <property type="entry name" value="Coa1_fungi"/>
</dbReference>